<proteinExistence type="predicted"/>
<sequence length="31" mass="3595">EESLKIEAADRTKVLRLHYVDPRAISKILTE</sequence>
<feature type="non-terminal residue" evidence="1">
    <location>
        <position position="1"/>
    </location>
</feature>
<dbReference type="AlphaFoldDB" id="X1HJB6"/>
<comment type="caution">
    <text evidence="1">The sequence shown here is derived from an EMBL/GenBank/DDBJ whole genome shotgun (WGS) entry which is preliminary data.</text>
</comment>
<name>X1HJB6_9ZZZZ</name>
<reference evidence="1" key="1">
    <citation type="journal article" date="2014" name="Front. Microbiol.">
        <title>High frequency of phylogenetically diverse reductive dehalogenase-homologous genes in deep subseafloor sedimentary metagenomes.</title>
        <authorList>
            <person name="Kawai M."/>
            <person name="Futagami T."/>
            <person name="Toyoda A."/>
            <person name="Takaki Y."/>
            <person name="Nishi S."/>
            <person name="Hori S."/>
            <person name="Arai W."/>
            <person name="Tsubouchi T."/>
            <person name="Morono Y."/>
            <person name="Uchiyama I."/>
            <person name="Ito T."/>
            <person name="Fujiyama A."/>
            <person name="Inagaki F."/>
            <person name="Takami H."/>
        </authorList>
    </citation>
    <scope>NUCLEOTIDE SEQUENCE</scope>
    <source>
        <strain evidence="1">Expedition CK06-06</strain>
    </source>
</reference>
<accession>X1HJB6</accession>
<organism evidence="1">
    <name type="scientific">marine sediment metagenome</name>
    <dbReference type="NCBI Taxonomy" id="412755"/>
    <lineage>
        <taxon>unclassified sequences</taxon>
        <taxon>metagenomes</taxon>
        <taxon>ecological metagenomes</taxon>
    </lineage>
</organism>
<protein>
    <submittedName>
        <fullName evidence="1">Uncharacterized protein</fullName>
    </submittedName>
</protein>
<evidence type="ECO:0000313" key="1">
    <source>
        <dbReference type="EMBL" id="GAH45413.1"/>
    </source>
</evidence>
<dbReference type="EMBL" id="BARU01007465">
    <property type="protein sequence ID" value="GAH45413.1"/>
    <property type="molecule type" value="Genomic_DNA"/>
</dbReference>
<gene>
    <name evidence="1" type="ORF">S03H2_14701</name>
</gene>